<dbReference type="AlphaFoldDB" id="A0A419SF64"/>
<comment type="caution">
    <text evidence="3">The sequence shown here is derived from an EMBL/GenBank/DDBJ whole genome shotgun (WGS) entry which is preliminary data.</text>
</comment>
<organism evidence="3 4">
    <name type="scientific">Ammoniphilus oxalaticus</name>
    <dbReference type="NCBI Taxonomy" id="66863"/>
    <lineage>
        <taxon>Bacteria</taxon>
        <taxon>Bacillati</taxon>
        <taxon>Bacillota</taxon>
        <taxon>Bacilli</taxon>
        <taxon>Bacillales</taxon>
        <taxon>Paenibacillaceae</taxon>
        <taxon>Aneurinibacillus group</taxon>
        <taxon>Ammoniphilus</taxon>
    </lineage>
</organism>
<dbReference type="GO" id="GO:0003677">
    <property type="term" value="F:DNA binding"/>
    <property type="evidence" value="ECO:0007669"/>
    <property type="project" value="InterPro"/>
</dbReference>
<dbReference type="SUPFAM" id="SSF46955">
    <property type="entry name" value="Putative DNA-binding domain"/>
    <property type="match status" value="1"/>
</dbReference>
<dbReference type="GO" id="GO:0006355">
    <property type="term" value="P:regulation of DNA-templated transcription"/>
    <property type="evidence" value="ECO:0007669"/>
    <property type="project" value="InterPro"/>
</dbReference>
<dbReference type="RefSeq" id="WP_170145402.1">
    <property type="nucleotide sequence ID" value="NZ_MCHY01000011.1"/>
</dbReference>
<proteinExistence type="predicted"/>
<dbReference type="Proteomes" id="UP000284219">
    <property type="component" value="Unassembled WGS sequence"/>
</dbReference>
<dbReference type="EMBL" id="MCHY01000011">
    <property type="protein sequence ID" value="RKD21770.1"/>
    <property type="molecule type" value="Genomic_DNA"/>
</dbReference>
<feature type="coiled-coil region" evidence="1">
    <location>
        <begin position="100"/>
        <end position="134"/>
    </location>
</feature>
<reference evidence="3 4" key="1">
    <citation type="submission" date="2016-08" db="EMBL/GenBank/DDBJ databases">
        <title>Novel Firmicute Genomes.</title>
        <authorList>
            <person name="Poppleton D.I."/>
            <person name="Gribaldo S."/>
        </authorList>
    </citation>
    <scope>NUCLEOTIDE SEQUENCE [LARGE SCALE GENOMIC DNA]</scope>
    <source>
        <strain evidence="3 4">RAOx-1</strain>
    </source>
</reference>
<dbReference type="Pfam" id="PF13411">
    <property type="entry name" value="MerR_1"/>
    <property type="match status" value="1"/>
</dbReference>
<sequence>MAEQWYSLKDMAKELNTTWQSVRSWKDQFYQFVPMDIEGKQVRFKKDALVVFQFIQEARDNGLDQHDIREGLGEKFGQAEHSLIQAGISVGDLAIDSKMIEEMKQTIELLQHEIADLKTRMQEVEIAKRDQELMDNLGKIREEREKKKKGIWSRVMNFTL</sequence>
<evidence type="ECO:0000313" key="3">
    <source>
        <dbReference type="EMBL" id="RKD21770.1"/>
    </source>
</evidence>
<dbReference type="Gene3D" id="1.10.1660.10">
    <property type="match status" value="1"/>
</dbReference>
<protein>
    <recommendedName>
        <fullName evidence="2">HTH merR-type domain-containing protein</fullName>
    </recommendedName>
</protein>
<feature type="domain" description="HTH merR-type" evidence="2">
    <location>
        <begin position="6"/>
        <end position="70"/>
    </location>
</feature>
<evidence type="ECO:0000259" key="2">
    <source>
        <dbReference type="Pfam" id="PF13411"/>
    </source>
</evidence>
<keyword evidence="4" id="KW-1185">Reference proteome</keyword>
<keyword evidence="1" id="KW-0175">Coiled coil</keyword>
<dbReference type="InterPro" id="IPR009061">
    <property type="entry name" value="DNA-bd_dom_put_sf"/>
</dbReference>
<accession>A0A419SF64</accession>
<evidence type="ECO:0000256" key="1">
    <source>
        <dbReference type="SAM" id="Coils"/>
    </source>
</evidence>
<dbReference type="InterPro" id="IPR000551">
    <property type="entry name" value="MerR-type_HTH_dom"/>
</dbReference>
<gene>
    <name evidence="3" type="ORF">BEP19_14200</name>
</gene>
<name>A0A419SF64_9BACL</name>
<evidence type="ECO:0000313" key="4">
    <source>
        <dbReference type="Proteomes" id="UP000284219"/>
    </source>
</evidence>